<keyword evidence="7" id="KW-0539">Nucleus</keyword>
<organism evidence="10 11">
    <name type="scientific">Littorina saxatilis</name>
    <dbReference type="NCBI Taxonomy" id="31220"/>
    <lineage>
        <taxon>Eukaryota</taxon>
        <taxon>Metazoa</taxon>
        <taxon>Spiralia</taxon>
        <taxon>Lophotrochozoa</taxon>
        <taxon>Mollusca</taxon>
        <taxon>Gastropoda</taxon>
        <taxon>Caenogastropoda</taxon>
        <taxon>Littorinimorpha</taxon>
        <taxon>Littorinoidea</taxon>
        <taxon>Littorinidae</taxon>
        <taxon>Littorina</taxon>
    </lineage>
</organism>
<evidence type="ECO:0000256" key="4">
    <source>
        <dbReference type="ARBA" id="ARBA00022927"/>
    </source>
</evidence>
<dbReference type="PANTHER" id="PTHR13437">
    <property type="entry name" value="NUCLEOPORIN P58/P45 NUCLEOPORIN-LIKE PROTEIN 1"/>
    <property type="match status" value="1"/>
</dbReference>
<gene>
    <name evidence="10" type="ORF">V1264_004037</name>
</gene>
<feature type="region of interest" description="Disordered" evidence="9">
    <location>
        <begin position="190"/>
        <end position="210"/>
    </location>
</feature>
<dbReference type="GO" id="GO:0015031">
    <property type="term" value="P:protein transport"/>
    <property type="evidence" value="ECO:0007669"/>
    <property type="project" value="UniProtKB-KW"/>
</dbReference>
<evidence type="ECO:0000256" key="8">
    <source>
        <dbReference type="SAM" id="Coils"/>
    </source>
</evidence>
<dbReference type="EMBL" id="JBAMIC010000013">
    <property type="protein sequence ID" value="KAK7096995.1"/>
    <property type="molecule type" value="Genomic_DNA"/>
</dbReference>
<keyword evidence="4" id="KW-0653">Protein transport</keyword>
<evidence type="ECO:0008006" key="12">
    <source>
        <dbReference type="Google" id="ProtNLM"/>
    </source>
</evidence>
<keyword evidence="8" id="KW-0175">Coiled coil</keyword>
<keyword evidence="2" id="KW-0813">Transport</keyword>
<accession>A0AAN9G7T3</accession>
<protein>
    <recommendedName>
        <fullName evidence="12">Nucleoporin p58/p45</fullName>
    </recommendedName>
</protein>
<evidence type="ECO:0000313" key="10">
    <source>
        <dbReference type="EMBL" id="KAK7096995.1"/>
    </source>
</evidence>
<dbReference type="Pfam" id="PF15967">
    <property type="entry name" value="Nucleoporin_FG2"/>
    <property type="match status" value="1"/>
</dbReference>
<feature type="region of interest" description="Disordered" evidence="9">
    <location>
        <begin position="539"/>
        <end position="563"/>
    </location>
</feature>
<keyword evidence="5" id="KW-0811">Translocation</keyword>
<dbReference type="AlphaFoldDB" id="A0AAN9G7T3"/>
<sequence>MATGGFNFGGGLVGAGGTGFSFGAQKTTAPTLAVPSLTPANTVSSLNFSLAPKTTTATAGMGGFNFGIPAKTTAPAGFNLGVGLGAAATTTAGSGLTLGGAAPTSTAGSTGFSFGLTPGSTAAATTGLTLGGTTTTAATGLGGFGFGGATSSAALLGLGGLGGAAATTTAGCIFSKTTAAPAVTGLGGLDPKTSTTGTGTGGLGSSSDGKALKESNIPAELVTTVDEMQKYVKGEKAIREDIVRMSSKPIVRVQEDIAALKQLLSVVSNGLQRNACTLDKLKAEMTQELKNAEMAQRTKDIPPGLQYENTAPNEYFEQLVDQFEARMVSYRQQIETLENHLSVLYQPVRHSPAEIFTLIKRLHETFIALAAQLQQVHENIKAQKEQFLTFRRVFHGDTKDIFQHSLPASSQPVVRRPVDTLGPTPFPGVSNAAAAAMASVLNRPQQPHGPPVAGLLGATGTGTSWLSGVGSGLGAPGGLLGANTGSSSLLGPGGAMGGQGLSSMFSLGTGSSGATATSTNNNSLASTLGSLNNTANASLNVSAATKQPFTLQKPPPGAKRGKR</sequence>
<feature type="coiled-coil region" evidence="8">
    <location>
        <begin position="278"/>
        <end position="340"/>
    </location>
</feature>
<dbReference type="InterPro" id="IPR024882">
    <property type="entry name" value="NUP58/p45/49"/>
</dbReference>
<dbReference type="GO" id="GO:0005643">
    <property type="term" value="C:nuclear pore"/>
    <property type="evidence" value="ECO:0007669"/>
    <property type="project" value="UniProtKB-SubCell"/>
</dbReference>
<dbReference type="GO" id="GO:0017056">
    <property type="term" value="F:structural constituent of nuclear pore"/>
    <property type="evidence" value="ECO:0007669"/>
    <property type="project" value="InterPro"/>
</dbReference>
<evidence type="ECO:0000256" key="6">
    <source>
        <dbReference type="ARBA" id="ARBA00023132"/>
    </source>
</evidence>
<evidence type="ECO:0000256" key="2">
    <source>
        <dbReference type="ARBA" id="ARBA00022448"/>
    </source>
</evidence>
<comment type="subcellular location">
    <subcellularLocation>
        <location evidence="1">Nucleus</location>
        <location evidence="1">Nuclear pore complex</location>
    </subcellularLocation>
</comment>
<name>A0AAN9G7T3_9CAEN</name>
<proteinExistence type="predicted"/>
<evidence type="ECO:0000256" key="5">
    <source>
        <dbReference type="ARBA" id="ARBA00023010"/>
    </source>
</evidence>
<evidence type="ECO:0000256" key="1">
    <source>
        <dbReference type="ARBA" id="ARBA00004567"/>
    </source>
</evidence>
<reference evidence="10 11" key="1">
    <citation type="submission" date="2024-02" db="EMBL/GenBank/DDBJ databases">
        <title>Chromosome-scale genome assembly of the rough periwinkle Littorina saxatilis.</title>
        <authorList>
            <person name="De Jode A."/>
            <person name="Faria R."/>
            <person name="Formenti G."/>
            <person name="Sims Y."/>
            <person name="Smith T.P."/>
            <person name="Tracey A."/>
            <person name="Wood J.M.D."/>
            <person name="Zagrodzka Z.B."/>
            <person name="Johannesson K."/>
            <person name="Butlin R.K."/>
            <person name="Leder E.H."/>
        </authorList>
    </citation>
    <scope>NUCLEOTIDE SEQUENCE [LARGE SCALE GENOMIC DNA]</scope>
    <source>
        <strain evidence="10">Snail1</strain>
        <tissue evidence="10">Muscle</tissue>
    </source>
</reference>
<keyword evidence="6" id="KW-0906">Nuclear pore complex</keyword>
<dbReference type="Gene3D" id="6.10.140.1350">
    <property type="match status" value="1"/>
</dbReference>
<evidence type="ECO:0000256" key="3">
    <source>
        <dbReference type="ARBA" id="ARBA00022816"/>
    </source>
</evidence>
<evidence type="ECO:0000256" key="7">
    <source>
        <dbReference type="ARBA" id="ARBA00023242"/>
    </source>
</evidence>
<dbReference type="Proteomes" id="UP001374579">
    <property type="component" value="Unassembled WGS sequence"/>
</dbReference>
<keyword evidence="11" id="KW-1185">Reference proteome</keyword>
<feature type="compositionally biased region" description="Polar residues" evidence="9">
    <location>
        <begin position="539"/>
        <end position="550"/>
    </location>
</feature>
<dbReference type="GO" id="GO:0008139">
    <property type="term" value="F:nuclear localization sequence binding"/>
    <property type="evidence" value="ECO:0007669"/>
    <property type="project" value="InterPro"/>
</dbReference>
<keyword evidence="3" id="KW-0509">mRNA transport</keyword>
<dbReference type="PANTHER" id="PTHR13437:SF2">
    <property type="entry name" value="NUCLEOPORIN P58_P45"/>
    <property type="match status" value="1"/>
</dbReference>
<evidence type="ECO:0000313" key="11">
    <source>
        <dbReference type="Proteomes" id="UP001374579"/>
    </source>
</evidence>
<evidence type="ECO:0000256" key="9">
    <source>
        <dbReference type="SAM" id="MobiDB-lite"/>
    </source>
</evidence>
<comment type="caution">
    <text evidence="10">The sequence shown here is derived from an EMBL/GenBank/DDBJ whole genome shotgun (WGS) entry which is preliminary data.</text>
</comment>
<dbReference type="GO" id="GO:0051028">
    <property type="term" value="P:mRNA transport"/>
    <property type="evidence" value="ECO:0007669"/>
    <property type="project" value="UniProtKB-KW"/>
</dbReference>